<comment type="cofactor">
    <cofactor evidence="10">
        <name>FAD</name>
        <dbReference type="ChEBI" id="CHEBI:57692"/>
    </cofactor>
    <text evidence="10">Binds 1 FAD per subunit.</text>
</comment>
<comment type="pathway">
    <text evidence="1">Amino-acid degradation; L-proline degradation into L-glutamate; L-glutamate from L-proline: step 1/2.</text>
</comment>
<keyword evidence="13" id="KW-1185">Reference proteome</keyword>
<evidence type="ECO:0000256" key="5">
    <source>
        <dbReference type="ARBA" id="ARBA00022827"/>
    </source>
</evidence>
<keyword evidence="6" id="KW-0560">Oxidoreductase</keyword>
<evidence type="ECO:0000256" key="3">
    <source>
        <dbReference type="ARBA" id="ARBA00022630"/>
    </source>
</evidence>
<evidence type="ECO:0000313" key="12">
    <source>
        <dbReference type="EMBL" id="GGJ91650.1"/>
    </source>
</evidence>
<dbReference type="GO" id="GO:0004657">
    <property type="term" value="F:proline dehydrogenase activity"/>
    <property type="evidence" value="ECO:0007669"/>
    <property type="project" value="UniProtKB-EC"/>
</dbReference>
<keyword evidence="7" id="KW-0642">Proline metabolism</keyword>
<dbReference type="InterPro" id="IPR029041">
    <property type="entry name" value="FAD-linked_oxidoreductase-like"/>
</dbReference>
<gene>
    <name evidence="12" type="primary">putA</name>
    <name evidence="12" type="ORF">GCM10010123_21820</name>
</gene>
<evidence type="ECO:0000256" key="9">
    <source>
        <dbReference type="PIRSR" id="PIRSR000196-1"/>
    </source>
</evidence>
<comment type="caution">
    <text evidence="12">The sequence shown here is derived from an EMBL/GenBank/DDBJ whole genome shotgun (WGS) entry which is preliminary data.</text>
</comment>
<sequence length="306" mass="33562">MLRRLILAAARSGTVEQVVERAPVSRDVVRRFVAGSTIDDALRATRELVDEGLTITIDNLGEDTTNLDQAAGVRDEYVSLLGALSAAELTPAAEVSVKLSALGQLVDEKVALENARAICTAATEAGTTVTLDMEDHTTTDSTLEILATLRKDFPTTGAVLQAYLRRTEADCRELAGAGSRVRLCKGAYKEPESVAYQDKLEVDKAYVRSLNVLMAGEGYPMLATHDPRLIAIGQDRARWFGKSQDGFEFQMLYGIRPQEQRRLAAEGYTTRIYVPYGSDSFGYMMRRLAERPANLLFFARALASRG</sequence>
<feature type="binding site" evidence="10">
    <location>
        <position position="161"/>
    </location>
    <ligand>
        <name>FAD</name>
        <dbReference type="ChEBI" id="CHEBI:57692"/>
    </ligand>
</feature>
<feature type="binding site" evidence="10">
    <location>
        <position position="133"/>
    </location>
    <ligand>
        <name>FAD</name>
        <dbReference type="ChEBI" id="CHEBI:57692"/>
    </ligand>
</feature>
<evidence type="ECO:0000256" key="4">
    <source>
        <dbReference type="ARBA" id="ARBA00022741"/>
    </source>
</evidence>
<keyword evidence="5 10" id="KW-0274">FAD</keyword>
<dbReference type="Gene3D" id="3.20.20.220">
    <property type="match status" value="1"/>
</dbReference>
<keyword evidence="3" id="KW-0285">Flavoprotein</keyword>
<dbReference type="GO" id="GO:0010133">
    <property type="term" value="P:L-proline catabolic process to L-glutamate"/>
    <property type="evidence" value="ECO:0007669"/>
    <property type="project" value="UniProtKB-UniPathway"/>
</dbReference>
<dbReference type="GO" id="GO:0000166">
    <property type="term" value="F:nucleotide binding"/>
    <property type="evidence" value="ECO:0007669"/>
    <property type="project" value="UniProtKB-KW"/>
</dbReference>
<feature type="binding site" evidence="10">
    <location>
        <begin position="224"/>
        <end position="225"/>
    </location>
    <ligand>
        <name>FAD</name>
        <dbReference type="ChEBI" id="CHEBI:57692"/>
    </ligand>
</feature>
<dbReference type="UniPathway" id="UPA00261">
    <property type="reaction ID" value="UER00373"/>
</dbReference>
<dbReference type="EC" id="1.5.5.2" evidence="2"/>
<organism evidence="12 13">
    <name type="scientific">Pilimelia anulata</name>
    <dbReference type="NCBI Taxonomy" id="53371"/>
    <lineage>
        <taxon>Bacteria</taxon>
        <taxon>Bacillati</taxon>
        <taxon>Actinomycetota</taxon>
        <taxon>Actinomycetes</taxon>
        <taxon>Micromonosporales</taxon>
        <taxon>Micromonosporaceae</taxon>
        <taxon>Pilimelia</taxon>
    </lineage>
</organism>
<feature type="domain" description="Proline dehydrogenase" evidence="11">
    <location>
        <begin position="42"/>
        <end position="297"/>
    </location>
</feature>
<comment type="catalytic activity">
    <reaction evidence="8">
        <text>L-proline + a quinone = (S)-1-pyrroline-5-carboxylate + a quinol + H(+)</text>
        <dbReference type="Rhea" id="RHEA:23784"/>
        <dbReference type="ChEBI" id="CHEBI:15378"/>
        <dbReference type="ChEBI" id="CHEBI:17388"/>
        <dbReference type="ChEBI" id="CHEBI:24646"/>
        <dbReference type="ChEBI" id="CHEBI:60039"/>
        <dbReference type="ChEBI" id="CHEBI:132124"/>
        <dbReference type="EC" id="1.5.5.2"/>
    </reaction>
</comment>
<reference evidence="12" key="1">
    <citation type="journal article" date="2014" name="Int. J. Syst. Evol. Microbiol.">
        <title>Complete genome sequence of Corynebacterium casei LMG S-19264T (=DSM 44701T), isolated from a smear-ripened cheese.</title>
        <authorList>
            <consortium name="US DOE Joint Genome Institute (JGI-PGF)"/>
            <person name="Walter F."/>
            <person name="Albersmeier A."/>
            <person name="Kalinowski J."/>
            <person name="Ruckert C."/>
        </authorList>
    </citation>
    <scope>NUCLEOTIDE SEQUENCE</scope>
    <source>
        <strain evidence="12">JCM 3090</strain>
    </source>
</reference>
<reference evidence="12" key="2">
    <citation type="submission" date="2020-09" db="EMBL/GenBank/DDBJ databases">
        <authorList>
            <person name="Sun Q."/>
            <person name="Ohkuma M."/>
        </authorList>
    </citation>
    <scope>NUCLEOTIDE SEQUENCE</scope>
    <source>
        <strain evidence="12">JCM 3090</strain>
    </source>
</reference>
<dbReference type="EMBL" id="BMQB01000004">
    <property type="protein sequence ID" value="GGJ91650.1"/>
    <property type="molecule type" value="Genomic_DNA"/>
</dbReference>
<dbReference type="InterPro" id="IPR008219">
    <property type="entry name" value="PRODH_bac_arc"/>
</dbReference>
<evidence type="ECO:0000256" key="8">
    <source>
        <dbReference type="ARBA" id="ARBA00048779"/>
    </source>
</evidence>
<evidence type="ECO:0000259" key="11">
    <source>
        <dbReference type="Pfam" id="PF01619"/>
    </source>
</evidence>
<dbReference type="RefSeq" id="WP_189169979.1">
    <property type="nucleotide sequence ID" value="NZ_BMQB01000004.1"/>
</dbReference>
<dbReference type="PIRSF" id="PIRSF000196">
    <property type="entry name" value="Pro_dehydrog"/>
    <property type="match status" value="1"/>
</dbReference>
<evidence type="ECO:0000256" key="10">
    <source>
        <dbReference type="PIRSR" id="PIRSR000196-2"/>
    </source>
</evidence>
<evidence type="ECO:0000313" key="13">
    <source>
        <dbReference type="Proteomes" id="UP000649739"/>
    </source>
</evidence>
<evidence type="ECO:0000256" key="1">
    <source>
        <dbReference type="ARBA" id="ARBA00004739"/>
    </source>
</evidence>
<keyword evidence="4 10" id="KW-0547">Nucleotide-binding</keyword>
<feature type="binding site" evidence="9">
    <location>
        <position position="286"/>
    </location>
    <ligand>
        <name>substrate</name>
    </ligand>
</feature>
<protein>
    <recommendedName>
        <fullName evidence="2">proline dehydrogenase</fullName>
        <ecNumber evidence="2">1.5.5.2</ecNumber>
    </recommendedName>
</protein>
<dbReference type="InterPro" id="IPR002872">
    <property type="entry name" value="Proline_DH_dom"/>
</dbReference>
<dbReference type="SUPFAM" id="SSF51730">
    <property type="entry name" value="FAD-linked oxidoreductase"/>
    <property type="match status" value="1"/>
</dbReference>
<dbReference type="AlphaFoldDB" id="A0A8J3BAA9"/>
<feature type="binding site" evidence="10">
    <location>
        <position position="199"/>
    </location>
    <ligand>
        <name>FAD</name>
        <dbReference type="ChEBI" id="CHEBI:57692"/>
    </ligand>
</feature>
<dbReference type="InterPro" id="IPR015659">
    <property type="entry name" value="Proline_oxidase"/>
</dbReference>
<accession>A0A8J3BAA9</accession>
<dbReference type="PANTHER" id="PTHR13914">
    <property type="entry name" value="PROLINE OXIDASE"/>
    <property type="match status" value="1"/>
</dbReference>
<evidence type="ECO:0000256" key="7">
    <source>
        <dbReference type="ARBA" id="ARBA00023062"/>
    </source>
</evidence>
<evidence type="ECO:0000256" key="2">
    <source>
        <dbReference type="ARBA" id="ARBA00012695"/>
    </source>
</evidence>
<feature type="binding site" evidence="10">
    <location>
        <begin position="185"/>
        <end position="187"/>
    </location>
    <ligand>
        <name>FAD</name>
        <dbReference type="ChEBI" id="CHEBI:57692"/>
    </ligand>
</feature>
<dbReference type="Proteomes" id="UP000649739">
    <property type="component" value="Unassembled WGS sequence"/>
</dbReference>
<evidence type="ECO:0000256" key="6">
    <source>
        <dbReference type="ARBA" id="ARBA00023002"/>
    </source>
</evidence>
<dbReference type="Pfam" id="PF01619">
    <property type="entry name" value="Pro_dh"/>
    <property type="match status" value="1"/>
</dbReference>
<dbReference type="PANTHER" id="PTHR13914:SF0">
    <property type="entry name" value="PROLINE DEHYDROGENASE 1, MITOCHONDRIAL"/>
    <property type="match status" value="1"/>
</dbReference>
<proteinExistence type="predicted"/>
<feature type="binding site" evidence="9">
    <location>
        <position position="98"/>
    </location>
    <ligand>
        <name>substrate</name>
    </ligand>
</feature>
<feature type="binding site" evidence="9">
    <location>
        <position position="287"/>
    </location>
    <ligand>
        <name>substrate</name>
    </ligand>
</feature>
<name>A0A8J3BAA9_9ACTN</name>